<evidence type="ECO:0000313" key="3">
    <source>
        <dbReference type="Proteomes" id="UP000035170"/>
    </source>
</evidence>
<dbReference type="EC" id="5.3.3.18" evidence="2"/>
<evidence type="ECO:0000256" key="1">
    <source>
        <dbReference type="RuleBase" id="RU003707"/>
    </source>
</evidence>
<accession>A0A0H2M507</accession>
<sequence>MNDFSALRCERHGSTALLTLDTPANRNAFTPAMREELARAIAQVRGDSEVRALVLAGANGQFCSGGDLRGIADAKLDNAGWRERMQATQRWFSELIQLDKPVIAAVDGAAYGAGFSLALAADFVLASPRARFCMSFLKLGLVPDCGAFYTLPRVVGAQRARELMLSAREVGAAEALELGIAMELHEPEQLLPRALALAESFAGASPLAVSLVKRATGDAGALAALLDTEANVQALAFGSAEHREAVTRFLNKKPLPFQWPAHKEQAQ</sequence>
<keyword evidence="3" id="KW-1185">Reference proteome</keyword>
<organism evidence="2 3">
    <name type="scientific">Variovorax paradoxus</name>
    <dbReference type="NCBI Taxonomy" id="34073"/>
    <lineage>
        <taxon>Bacteria</taxon>
        <taxon>Pseudomonadati</taxon>
        <taxon>Pseudomonadota</taxon>
        <taxon>Betaproteobacteria</taxon>
        <taxon>Burkholderiales</taxon>
        <taxon>Comamonadaceae</taxon>
        <taxon>Variovorax</taxon>
    </lineage>
</organism>
<protein>
    <submittedName>
        <fullName evidence="2">1,2-epoxyphenylacetyl-CoA isomerase</fullName>
        <ecNumber evidence="2">5.3.3.18</ecNumber>
    </submittedName>
</protein>
<comment type="similarity">
    <text evidence="1">Belongs to the enoyl-CoA hydratase/isomerase family.</text>
</comment>
<dbReference type="InterPro" id="IPR029045">
    <property type="entry name" value="ClpP/crotonase-like_dom_sf"/>
</dbReference>
<dbReference type="PANTHER" id="PTHR43459">
    <property type="entry name" value="ENOYL-COA HYDRATASE"/>
    <property type="match status" value="1"/>
</dbReference>
<dbReference type="RefSeq" id="WP_021003501.1">
    <property type="nucleotide sequence ID" value="NZ_JZWI01000007.1"/>
</dbReference>
<dbReference type="SUPFAM" id="SSF52096">
    <property type="entry name" value="ClpP/crotonase"/>
    <property type="match status" value="1"/>
</dbReference>
<keyword evidence="2" id="KW-0413">Isomerase</keyword>
<name>A0A0H2M507_VARPD</name>
<dbReference type="AlphaFoldDB" id="A0A0H2M507"/>
<dbReference type="Proteomes" id="UP000035170">
    <property type="component" value="Unassembled WGS sequence"/>
</dbReference>
<dbReference type="CDD" id="cd06558">
    <property type="entry name" value="crotonase-like"/>
    <property type="match status" value="1"/>
</dbReference>
<dbReference type="PROSITE" id="PS00166">
    <property type="entry name" value="ENOYL_COA_HYDRATASE"/>
    <property type="match status" value="1"/>
</dbReference>
<dbReference type="GO" id="GO:0016853">
    <property type="term" value="F:isomerase activity"/>
    <property type="evidence" value="ECO:0007669"/>
    <property type="project" value="UniProtKB-KW"/>
</dbReference>
<gene>
    <name evidence="2" type="primary">paaG1</name>
    <name evidence="2" type="ORF">VPARA_13160</name>
</gene>
<dbReference type="PATRIC" id="fig|34073.19.peg.1340"/>
<dbReference type="InterPro" id="IPR001753">
    <property type="entry name" value="Enoyl-CoA_hydra/iso"/>
</dbReference>
<proteinExistence type="inferred from homology"/>
<dbReference type="Pfam" id="PF00378">
    <property type="entry name" value="ECH_1"/>
    <property type="match status" value="1"/>
</dbReference>
<dbReference type="EMBL" id="JZWI01000007">
    <property type="protein sequence ID" value="KLN57236.1"/>
    <property type="molecule type" value="Genomic_DNA"/>
</dbReference>
<comment type="caution">
    <text evidence="2">The sequence shown here is derived from an EMBL/GenBank/DDBJ whole genome shotgun (WGS) entry which is preliminary data.</text>
</comment>
<reference evidence="2 3" key="1">
    <citation type="submission" date="2015-03" db="EMBL/GenBank/DDBJ databases">
        <title>Genome sequence of Variovorax paradoxus TBEA6.</title>
        <authorList>
            <person name="Poehlein A."/>
            <person name="Schuldes J."/>
            <person name="Wuebbeler J.H."/>
            <person name="Hiessl S."/>
            <person name="Steinbuechel A."/>
            <person name="Daniel R."/>
        </authorList>
    </citation>
    <scope>NUCLEOTIDE SEQUENCE [LARGE SCALE GENOMIC DNA]</scope>
    <source>
        <strain evidence="2 3">TBEA6</strain>
    </source>
</reference>
<dbReference type="InterPro" id="IPR018376">
    <property type="entry name" value="Enoyl-CoA_hyd/isom_CS"/>
</dbReference>
<dbReference type="Gene3D" id="3.90.226.10">
    <property type="entry name" value="2-enoyl-CoA Hydratase, Chain A, domain 1"/>
    <property type="match status" value="1"/>
</dbReference>
<dbReference type="PANTHER" id="PTHR43459:SF1">
    <property type="entry name" value="EG:BACN32G11.4 PROTEIN"/>
    <property type="match status" value="1"/>
</dbReference>
<evidence type="ECO:0000313" key="2">
    <source>
        <dbReference type="EMBL" id="KLN57236.1"/>
    </source>
</evidence>